<dbReference type="InterPro" id="IPR020476">
    <property type="entry name" value="Nudix_hydrolase"/>
</dbReference>
<dbReference type="InterPro" id="IPR020084">
    <property type="entry name" value="NUDIX_hydrolase_CS"/>
</dbReference>
<dbReference type="GO" id="GO:0047631">
    <property type="term" value="F:ADP-ribose diphosphatase activity"/>
    <property type="evidence" value="ECO:0007669"/>
    <property type="project" value="UniProtKB-EC"/>
</dbReference>
<accession>A0A0P7GMC5</accession>
<feature type="domain" description="Nudix hydrolase" evidence="2">
    <location>
        <begin position="39"/>
        <end position="167"/>
    </location>
</feature>
<sequence length="169" mass="17867">MIAVDADYCPLCGAPVERREIDGRERAYCPDCERTLWRNAVPGASVAVVDGDEVCCIRRGQPPKAGAWALPGGHAEHDEPLPEAAARELAEETGLVVDADTLAVAGTRLAVGPERNHAVVFFVVDRTATAGSLDPGTDAAEAAFLTVAEYASRETVHDASVLETALETR</sequence>
<dbReference type="Pfam" id="PF00293">
    <property type="entry name" value="NUDIX"/>
    <property type="match status" value="1"/>
</dbReference>
<reference evidence="4" key="1">
    <citation type="submission" date="2013-11" db="EMBL/GenBank/DDBJ databases">
        <authorList>
            <person name="Hoang H.T."/>
            <person name="Killian M.L."/>
            <person name="Madson D.M."/>
            <person name="Arruda P.H.E."/>
            <person name="Sun D."/>
            <person name="Schwartz K.J."/>
            <person name="Yoon K."/>
        </authorList>
    </citation>
    <scope>NUCLEOTIDE SEQUENCE [LARGE SCALE GENOMIC DNA]</scope>
    <source>
        <strain evidence="4">CDK2</strain>
    </source>
</reference>
<dbReference type="Proteomes" id="UP000050535">
    <property type="component" value="Unassembled WGS sequence"/>
</dbReference>
<proteinExistence type="predicted"/>
<dbReference type="EC" id="3.6.1.13" evidence="3"/>
<keyword evidence="4" id="KW-1185">Reference proteome</keyword>
<dbReference type="RefSeq" id="WP_054582933.1">
    <property type="nucleotide sequence ID" value="NZ_LGUC01000001.1"/>
</dbReference>
<dbReference type="STRING" id="699431.SY89_00421"/>
<evidence type="ECO:0000256" key="1">
    <source>
        <dbReference type="ARBA" id="ARBA00022801"/>
    </source>
</evidence>
<dbReference type="EMBL" id="LGUC01000001">
    <property type="protein sequence ID" value="KPN29706.1"/>
    <property type="molecule type" value="Genomic_DNA"/>
</dbReference>
<dbReference type="PANTHER" id="PTHR43736:SF1">
    <property type="entry name" value="DIHYDRONEOPTERIN TRIPHOSPHATE DIPHOSPHATASE"/>
    <property type="match status" value="1"/>
</dbReference>
<dbReference type="AlphaFoldDB" id="A0A0P7GMC5"/>
<dbReference type="SUPFAM" id="SSF55811">
    <property type="entry name" value="Nudix"/>
    <property type="match status" value="1"/>
</dbReference>
<comment type="caution">
    <text evidence="3">The sequence shown here is derived from an EMBL/GenBank/DDBJ whole genome shotgun (WGS) entry which is preliminary data.</text>
</comment>
<dbReference type="InterPro" id="IPR015797">
    <property type="entry name" value="NUDIX_hydrolase-like_dom_sf"/>
</dbReference>
<dbReference type="PROSITE" id="PS00893">
    <property type="entry name" value="NUDIX_BOX"/>
    <property type="match status" value="1"/>
</dbReference>
<evidence type="ECO:0000313" key="3">
    <source>
        <dbReference type="EMBL" id="KPN29706.1"/>
    </source>
</evidence>
<keyword evidence="1 3" id="KW-0378">Hydrolase</keyword>
<evidence type="ECO:0000259" key="2">
    <source>
        <dbReference type="PROSITE" id="PS51462"/>
    </source>
</evidence>
<organism evidence="3 4">
    <name type="scientific">Halolamina pelagica</name>
    <dbReference type="NCBI Taxonomy" id="699431"/>
    <lineage>
        <taxon>Archaea</taxon>
        <taxon>Methanobacteriati</taxon>
        <taxon>Methanobacteriota</taxon>
        <taxon>Stenosarchaea group</taxon>
        <taxon>Halobacteria</taxon>
        <taxon>Halobacteriales</taxon>
        <taxon>Haloferacaceae</taxon>
    </lineage>
</organism>
<protein>
    <submittedName>
        <fullName evidence="3">ADP-ribose pyrophosphatase</fullName>
        <ecNumber evidence="3">3.6.1.13</ecNumber>
    </submittedName>
</protein>
<dbReference type="InterPro" id="IPR000086">
    <property type="entry name" value="NUDIX_hydrolase_dom"/>
</dbReference>
<evidence type="ECO:0000313" key="4">
    <source>
        <dbReference type="Proteomes" id="UP000050535"/>
    </source>
</evidence>
<dbReference type="PRINTS" id="PR00502">
    <property type="entry name" value="NUDIXFAMILY"/>
</dbReference>
<name>A0A0P7GMC5_9EURY</name>
<dbReference type="Gene3D" id="3.90.79.10">
    <property type="entry name" value="Nucleoside Triphosphate Pyrophosphohydrolase"/>
    <property type="match status" value="1"/>
</dbReference>
<dbReference type="PANTHER" id="PTHR43736">
    <property type="entry name" value="ADP-RIBOSE PYROPHOSPHATASE"/>
    <property type="match status" value="1"/>
</dbReference>
<dbReference type="OrthoDB" id="40462at2157"/>
<gene>
    <name evidence="3" type="primary">nudF_1</name>
    <name evidence="3" type="ORF">SY89_00421</name>
</gene>
<dbReference type="PROSITE" id="PS51462">
    <property type="entry name" value="NUDIX"/>
    <property type="match status" value="1"/>
</dbReference>